<proteinExistence type="predicted"/>
<gene>
    <name evidence="1" type="ORF">J9317_13200</name>
</gene>
<dbReference type="PANTHER" id="PTHR38451:SF1">
    <property type="entry name" value="TRNA (ADENINE(22)-N(1))-METHYLTRANSFERASE"/>
    <property type="match status" value="1"/>
</dbReference>
<accession>A0ABS5LGU4</accession>
<dbReference type="Pfam" id="PF04816">
    <property type="entry name" value="TrmK"/>
    <property type="match status" value="1"/>
</dbReference>
<comment type="caution">
    <text evidence="1">The sequence shown here is derived from an EMBL/GenBank/DDBJ whole genome shotgun (WGS) entry which is preliminary data.</text>
</comment>
<dbReference type="InterPro" id="IPR006901">
    <property type="entry name" value="TrmK"/>
</dbReference>
<dbReference type="Gene3D" id="1.10.287.1890">
    <property type="match status" value="1"/>
</dbReference>
<keyword evidence="2" id="KW-1185">Reference proteome</keyword>
<dbReference type="PANTHER" id="PTHR38451">
    <property type="entry name" value="TRNA (ADENINE(22)-N(1))-METHYLTRANSFERASE"/>
    <property type="match status" value="1"/>
</dbReference>
<dbReference type="PIRSF" id="PIRSF018637">
    <property type="entry name" value="TrmK"/>
    <property type="match status" value="1"/>
</dbReference>
<evidence type="ECO:0000313" key="1">
    <source>
        <dbReference type="EMBL" id="MBS2969723.1"/>
    </source>
</evidence>
<reference evidence="1 2" key="1">
    <citation type="submission" date="2021-04" db="EMBL/GenBank/DDBJ databases">
        <title>Metabacillus sp. strain KIGAM252 whole genome sequence.</title>
        <authorList>
            <person name="Seo M.-J."/>
            <person name="Cho E.-S."/>
            <person name="Hwang C.Y."/>
            <person name="Yoon D.J."/>
        </authorList>
    </citation>
    <scope>NUCLEOTIDE SEQUENCE [LARGE SCALE GENOMIC DNA]</scope>
    <source>
        <strain evidence="1 2">KIGAM252</strain>
    </source>
</reference>
<dbReference type="RefSeq" id="WP_211559313.1">
    <property type="nucleotide sequence ID" value="NZ_JAGVRK010000001.1"/>
</dbReference>
<sequence length="236" mass="26310">MNELKLSKRLHAVANFIPSGAVLADIGSDHAYLPSYAVISGNVQKAIAGEVVEGPYQSAVKQVERTGLTKQIDVRKGDGLSVLSPSEATCVTIAGMGGGLIAKILEEGKSKLDKTERLILQPNVNANFIRTWLIENGWELIKEEILEEDMKIYEVLVAEKGEPLNPYRGKKQESAILFGPFLMEEKNDVFIKKWKHEKRHWESVAAQIDKGKNTDESMSRREEMETLITMASEVLE</sequence>
<evidence type="ECO:0000313" key="2">
    <source>
        <dbReference type="Proteomes" id="UP000682403"/>
    </source>
</evidence>
<dbReference type="InterPro" id="IPR029063">
    <property type="entry name" value="SAM-dependent_MTases_sf"/>
</dbReference>
<dbReference type="SUPFAM" id="SSF53335">
    <property type="entry name" value="S-adenosyl-L-methionine-dependent methyltransferases"/>
    <property type="match status" value="1"/>
</dbReference>
<dbReference type="Gene3D" id="3.40.50.150">
    <property type="entry name" value="Vaccinia Virus protein VP39"/>
    <property type="match status" value="1"/>
</dbReference>
<organism evidence="1 2">
    <name type="scientific">Metabacillus flavus</name>
    <dbReference type="NCBI Taxonomy" id="2823519"/>
    <lineage>
        <taxon>Bacteria</taxon>
        <taxon>Bacillati</taxon>
        <taxon>Bacillota</taxon>
        <taxon>Bacilli</taxon>
        <taxon>Bacillales</taxon>
        <taxon>Bacillaceae</taxon>
        <taxon>Metabacillus</taxon>
    </lineage>
</organism>
<dbReference type="Proteomes" id="UP000682403">
    <property type="component" value="Unassembled WGS sequence"/>
</dbReference>
<name>A0ABS5LGU4_9BACI</name>
<dbReference type="EMBL" id="JAGVRK010000001">
    <property type="protein sequence ID" value="MBS2969723.1"/>
    <property type="molecule type" value="Genomic_DNA"/>
</dbReference>
<protein>
    <submittedName>
        <fullName evidence="1">tRNA (Adenine-N(1))-methyltransferase</fullName>
    </submittedName>
</protein>